<feature type="domain" description="F-box" evidence="1">
    <location>
        <begin position="5"/>
        <end position="40"/>
    </location>
</feature>
<dbReference type="PANTHER" id="PTHR34223">
    <property type="entry name" value="OS11G0201299 PROTEIN"/>
    <property type="match status" value="1"/>
</dbReference>
<dbReference type="SUPFAM" id="SSF81383">
    <property type="entry name" value="F-box domain"/>
    <property type="match status" value="1"/>
</dbReference>
<evidence type="ECO:0000313" key="2">
    <source>
        <dbReference type="EMBL" id="KAJ4747330.1"/>
    </source>
</evidence>
<dbReference type="InterPro" id="IPR055357">
    <property type="entry name" value="LRR_At1g61320_AtMIF1"/>
</dbReference>
<sequence length="431" mass="49633">MNETIDRLSSLPDDILIHILSFLRTREAVQTCILSKRWRNTWASVPVLNFHVSDYNENESWKFDQFVNGVLENRGPALLDTIISSRYVGDRYIDPPPIGWLHRATLLMPRVISVDIPDCYGWDLDFPDSVFSCSSLEKLELFHFSQSVPAFLSQNSIALASLKTLVLEYLTLHDDFMQKLFLGCPVLENLKLWICELDISDISSNALKEFTLDDCQHLQPMRISCPGLVSLSITSSMNIIRIISLENMASLVNASIKFSGCKMYETKVDVSNRPNSKFLSGLSNVTNLELFFWRVPDLKELWKDISNRRTFYNLKSLDFGAWNMAKDFSLIACFLEHCPVVKQLTLRLHIRPAIIQAAARRDVPFQREYLEEVNILCVKEDKLDSKLVRVLGRHVKTIGNINIRYSNYILINKIQSGRYTEYAETRRFLAC</sequence>
<evidence type="ECO:0000259" key="1">
    <source>
        <dbReference type="PROSITE" id="PS50181"/>
    </source>
</evidence>
<proteinExistence type="predicted"/>
<keyword evidence="3" id="KW-1185">Reference proteome</keyword>
<protein>
    <submittedName>
        <fullName evidence="2">FBD-associated F-box protein</fullName>
    </submittedName>
</protein>
<dbReference type="Gene3D" id="1.20.1280.50">
    <property type="match status" value="1"/>
</dbReference>
<dbReference type="Pfam" id="PF00646">
    <property type="entry name" value="F-box"/>
    <property type="match status" value="1"/>
</dbReference>
<dbReference type="PANTHER" id="PTHR34223:SF51">
    <property type="entry name" value="OS06G0556300 PROTEIN"/>
    <property type="match status" value="1"/>
</dbReference>
<gene>
    <name evidence="2" type="ORF">LUZ62_081735</name>
</gene>
<dbReference type="Proteomes" id="UP001140206">
    <property type="component" value="Chromosome 5"/>
</dbReference>
<dbReference type="Gene3D" id="3.80.10.10">
    <property type="entry name" value="Ribonuclease Inhibitor"/>
    <property type="match status" value="1"/>
</dbReference>
<dbReference type="InterPro" id="IPR001810">
    <property type="entry name" value="F-box_dom"/>
</dbReference>
<dbReference type="EMBL" id="JAMFTS010000005">
    <property type="protein sequence ID" value="KAJ4747330.1"/>
    <property type="molecule type" value="Genomic_DNA"/>
</dbReference>
<accession>A0AAV8BWK6</accession>
<dbReference type="InterPro" id="IPR053197">
    <property type="entry name" value="F-box_SCFL_complex_component"/>
</dbReference>
<dbReference type="SMART" id="SM00256">
    <property type="entry name" value="FBOX"/>
    <property type="match status" value="1"/>
</dbReference>
<organism evidence="2 3">
    <name type="scientific">Rhynchospora pubera</name>
    <dbReference type="NCBI Taxonomy" id="906938"/>
    <lineage>
        <taxon>Eukaryota</taxon>
        <taxon>Viridiplantae</taxon>
        <taxon>Streptophyta</taxon>
        <taxon>Embryophyta</taxon>
        <taxon>Tracheophyta</taxon>
        <taxon>Spermatophyta</taxon>
        <taxon>Magnoliopsida</taxon>
        <taxon>Liliopsida</taxon>
        <taxon>Poales</taxon>
        <taxon>Cyperaceae</taxon>
        <taxon>Cyperoideae</taxon>
        <taxon>Rhynchosporeae</taxon>
        <taxon>Rhynchospora</taxon>
    </lineage>
</organism>
<name>A0AAV8BWK6_9POAL</name>
<reference evidence="2" key="1">
    <citation type="submission" date="2022-08" db="EMBL/GenBank/DDBJ databases">
        <authorList>
            <person name="Marques A."/>
        </authorList>
    </citation>
    <scope>NUCLEOTIDE SEQUENCE</scope>
    <source>
        <strain evidence="2">RhyPub2mFocal</strain>
        <tissue evidence="2">Leaves</tissue>
    </source>
</reference>
<dbReference type="AlphaFoldDB" id="A0AAV8BWK6"/>
<dbReference type="InterPro" id="IPR032675">
    <property type="entry name" value="LRR_dom_sf"/>
</dbReference>
<evidence type="ECO:0000313" key="3">
    <source>
        <dbReference type="Proteomes" id="UP001140206"/>
    </source>
</evidence>
<dbReference type="InterPro" id="IPR036047">
    <property type="entry name" value="F-box-like_dom_sf"/>
</dbReference>
<comment type="caution">
    <text evidence="2">The sequence shown here is derived from an EMBL/GenBank/DDBJ whole genome shotgun (WGS) entry which is preliminary data.</text>
</comment>
<dbReference type="Pfam" id="PF23622">
    <property type="entry name" value="LRR_At1g61320_AtMIF1"/>
    <property type="match status" value="1"/>
</dbReference>
<dbReference type="InterPro" id="IPR053781">
    <property type="entry name" value="F-box_AtFBL13-like"/>
</dbReference>
<dbReference type="PROSITE" id="PS50181">
    <property type="entry name" value="FBOX"/>
    <property type="match status" value="1"/>
</dbReference>
<dbReference type="SUPFAM" id="SSF52047">
    <property type="entry name" value="RNI-like"/>
    <property type="match status" value="1"/>
</dbReference>
<dbReference type="CDD" id="cd22160">
    <property type="entry name" value="F-box_AtFBL13-like"/>
    <property type="match status" value="1"/>
</dbReference>